<evidence type="ECO:0000256" key="1">
    <source>
        <dbReference type="SAM" id="MobiDB-lite"/>
    </source>
</evidence>
<dbReference type="Proteomes" id="UP000231358">
    <property type="component" value="Unassembled WGS sequence"/>
</dbReference>
<accession>A0A2G7FSA0</accession>
<evidence type="ECO:0000313" key="2">
    <source>
        <dbReference type="EMBL" id="PIG83145.1"/>
    </source>
</evidence>
<keyword evidence="3" id="KW-1185">Reference proteome</keyword>
<organism evidence="2 3">
    <name type="scientific">Aspergillus arachidicola</name>
    <dbReference type="NCBI Taxonomy" id="656916"/>
    <lineage>
        <taxon>Eukaryota</taxon>
        <taxon>Fungi</taxon>
        <taxon>Dikarya</taxon>
        <taxon>Ascomycota</taxon>
        <taxon>Pezizomycotina</taxon>
        <taxon>Eurotiomycetes</taxon>
        <taxon>Eurotiomycetidae</taxon>
        <taxon>Eurotiales</taxon>
        <taxon>Aspergillaceae</taxon>
        <taxon>Aspergillus</taxon>
        <taxon>Aspergillus subgen. Circumdati</taxon>
    </lineage>
</organism>
<dbReference type="SUPFAM" id="SSF52540">
    <property type="entry name" value="P-loop containing nucleoside triphosphate hydrolases"/>
    <property type="match status" value="1"/>
</dbReference>
<comment type="caution">
    <text evidence="2">The sequence shown here is derived from an EMBL/GenBank/DDBJ whole genome shotgun (WGS) entry which is preliminary data.</text>
</comment>
<gene>
    <name evidence="2" type="ORF">AARAC_001253</name>
</gene>
<proteinExistence type="predicted"/>
<dbReference type="EMBL" id="NEXV01000466">
    <property type="protein sequence ID" value="PIG83145.1"/>
    <property type="molecule type" value="Genomic_DNA"/>
</dbReference>
<feature type="region of interest" description="Disordered" evidence="1">
    <location>
        <begin position="89"/>
        <end position="151"/>
    </location>
</feature>
<name>A0A2G7FSA0_9EURO</name>
<dbReference type="STRING" id="656916.A0A2G7FSA0"/>
<dbReference type="AlphaFoldDB" id="A0A2G7FSA0"/>
<evidence type="ECO:0000313" key="3">
    <source>
        <dbReference type="Proteomes" id="UP000231358"/>
    </source>
</evidence>
<sequence length="767" mass="85342">MEPSKAEIIVLGRSQIDLITFKRGGKVYLQGLPAGSRLLSKFLEDENYVCRFYPTSNNDPKIEFLAMNAKNEVHRQHLIDTINTSPINIEIDKNDESNGSDDGGRRTSGHSDPPRASEKQQNNSAGDCGERMSGDGSVVLEDGGAHGKGKGESKYALVIDDPEGELLSGKEEPGLSCLGEFTPSAIFYQVKRPKNISLIAGELAPLLSTINNDNLKRFVIIIDVQELRNTGMQISRDSSWEEAAADTVRNFKPDDLLENVSKKLNIGKIAWIIRFSYQGAIVLGTVSNYLYFDPKAEERGIFRLRHAHPTALEAAFLSGLISDTMCHINNENHEWLTAIQKGLRYAHFLATNGFAPLTSEDCSMEYPEFENEGVILQHAIIPKELSGWSILTNAEENGKVVRRKENDMFTLGKEIVNGKKGIDTLLSKAPIAKFGDVVTADRWEIKQFNQVSRGVEDYLTSTNKTPYSIGVFGAPGSGKSFMIKQIVKGITEKLTNGGSNKYPVLNYNLSQLLNYSDLLVNFQTIRDNTVSGRIPIVYFDEFDATLNGELGWLKFFLAPMQDGEFSEHGTSRPIGQAIFVFIGGTTSTFDEFQNDLVQIIPGAVDTVQVYLQHSPPSSTVTSPPPSLPYGEWRKELEVNRRKKAAKSVKKPDFISRLSAHLDIQGYDKPSGDDHSYMIKRAILLRSILERETKPEPPLKMDDLVLKGLLKVGAFENGARSIEHMLKRFRRAEGRISPSPLPPDDFLKVHVNEVEFKNLINSKPGDQN</sequence>
<protein>
    <recommendedName>
        <fullName evidence="4">ATPase AAA-type core domain-containing protein</fullName>
    </recommendedName>
</protein>
<evidence type="ECO:0008006" key="4">
    <source>
        <dbReference type="Google" id="ProtNLM"/>
    </source>
</evidence>
<dbReference type="InterPro" id="IPR027417">
    <property type="entry name" value="P-loop_NTPase"/>
</dbReference>
<reference evidence="2 3" key="1">
    <citation type="submission" date="2017-05" db="EMBL/GenBank/DDBJ databases">
        <title>Genome sequence for an aflatoxigenic pathogen of Argentinian peanut, Aspergillus arachidicola.</title>
        <authorList>
            <person name="Moore G."/>
            <person name="Beltz S.B."/>
            <person name="Mack B.M."/>
        </authorList>
    </citation>
    <scope>NUCLEOTIDE SEQUENCE [LARGE SCALE GENOMIC DNA]</scope>
    <source>
        <strain evidence="2 3">CBS 117610</strain>
    </source>
</reference>